<protein>
    <submittedName>
        <fullName evidence="3">Hydroquinone glucosyltransferase</fullName>
    </submittedName>
</protein>
<dbReference type="CDD" id="cd03784">
    <property type="entry name" value="GT1_Gtf-like"/>
    <property type="match status" value="1"/>
</dbReference>
<accession>A0A438FR05</accession>
<dbReference type="FunFam" id="3.40.50.2000:FF:000054">
    <property type="entry name" value="Glycosyltransferase"/>
    <property type="match status" value="1"/>
</dbReference>
<dbReference type="GO" id="GO:0008194">
    <property type="term" value="F:UDP-glycosyltransferase activity"/>
    <property type="evidence" value="ECO:0007669"/>
    <property type="project" value="InterPro"/>
</dbReference>
<proteinExistence type="predicted"/>
<dbReference type="AlphaFoldDB" id="A0A438FR05"/>
<organism evidence="3 4">
    <name type="scientific">Vitis vinifera</name>
    <name type="common">Grape</name>
    <dbReference type="NCBI Taxonomy" id="29760"/>
    <lineage>
        <taxon>Eukaryota</taxon>
        <taxon>Viridiplantae</taxon>
        <taxon>Streptophyta</taxon>
        <taxon>Embryophyta</taxon>
        <taxon>Tracheophyta</taxon>
        <taxon>Spermatophyta</taxon>
        <taxon>Magnoliopsida</taxon>
        <taxon>eudicotyledons</taxon>
        <taxon>Gunneridae</taxon>
        <taxon>Pentapetalae</taxon>
        <taxon>rosids</taxon>
        <taxon>Vitales</taxon>
        <taxon>Vitaceae</taxon>
        <taxon>Viteae</taxon>
        <taxon>Vitis</taxon>
    </lineage>
</organism>
<sequence length="438" mass="48727">MVGKGNGSTLRVTPSEVVFLVVTLEGMEATEVVPFVPSFPVVHSSMLVAGMAEVLKWHYYALIRLLYSVLFASVPSKFMIGHYGLRTLFEPIPKFQASIGDDRMGHLIPFVELAKRLVLSHNFSVTCIVPTIGSPSKAQETVLKCLPHGISYVFLPAVSFDDLKEDVRAEIKVSLTMSRSLSPLREVLKSIMIRTRLVALIVDPYGTDAFDLAEEFGVPSYIFFMSNAMALSFCLHLPKLDEMISCEYRDLPEPVKIPGCIPVQGRDLMDPVRDRKNEAYKGFLHHVKRFTLAEGIIVNSCMDLEAGAVRALQDGGLVKPPVYPVGPLVRTWSRIGDDDDSECLRWLDGQPDGSVLYVSFGSGGTLSYDQVNELALGLEMSEQRFLWVLRTPNDRSSNAAYLTNQSQNDAFDYLPKGFRDRTRGQGLILPSWAPQIRS</sequence>
<dbReference type="SUPFAM" id="SSF53756">
    <property type="entry name" value="UDP-Glycosyltransferase/glycogen phosphorylase"/>
    <property type="match status" value="1"/>
</dbReference>
<dbReference type="EMBL" id="QGNW01000775">
    <property type="protein sequence ID" value="RVW62369.1"/>
    <property type="molecule type" value="Genomic_DNA"/>
</dbReference>
<gene>
    <name evidence="3" type="primary">AS_6</name>
    <name evidence="3" type="ORF">CK203_062115</name>
</gene>
<keyword evidence="2 3" id="KW-0808">Transferase</keyword>
<dbReference type="Proteomes" id="UP000288805">
    <property type="component" value="Unassembled WGS sequence"/>
</dbReference>
<evidence type="ECO:0000313" key="3">
    <source>
        <dbReference type="EMBL" id="RVW62369.1"/>
    </source>
</evidence>
<keyword evidence="1" id="KW-0328">Glycosyltransferase</keyword>
<comment type="caution">
    <text evidence="3">The sequence shown here is derived from an EMBL/GenBank/DDBJ whole genome shotgun (WGS) entry which is preliminary data.</text>
</comment>
<reference evidence="3 4" key="1">
    <citation type="journal article" date="2018" name="PLoS Genet.">
        <title>Population sequencing reveals clonal diversity and ancestral inbreeding in the grapevine cultivar Chardonnay.</title>
        <authorList>
            <person name="Roach M.J."/>
            <person name="Johnson D.L."/>
            <person name="Bohlmann J."/>
            <person name="van Vuuren H.J."/>
            <person name="Jones S.J."/>
            <person name="Pretorius I.S."/>
            <person name="Schmidt S.A."/>
            <person name="Borneman A.R."/>
        </authorList>
    </citation>
    <scope>NUCLEOTIDE SEQUENCE [LARGE SCALE GENOMIC DNA]</scope>
    <source>
        <strain evidence="4">cv. Chardonnay</strain>
        <tissue evidence="3">Leaf</tissue>
    </source>
</reference>
<evidence type="ECO:0000313" key="4">
    <source>
        <dbReference type="Proteomes" id="UP000288805"/>
    </source>
</evidence>
<dbReference type="InterPro" id="IPR002213">
    <property type="entry name" value="UDP_glucos_trans"/>
</dbReference>
<dbReference type="Gene3D" id="3.40.50.2000">
    <property type="entry name" value="Glycogen Phosphorylase B"/>
    <property type="match status" value="2"/>
</dbReference>
<evidence type="ECO:0000256" key="1">
    <source>
        <dbReference type="ARBA" id="ARBA00022676"/>
    </source>
</evidence>
<dbReference type="PANTHER" id="PTHR48046">
    <property type="entry name" value="UDP-GLYCOSYLTRANSFERASE 72E1"/>
    <property type="match status" value="1"/>
</dbReference>
<dbReference type="PANTHER" id="PTHR48046:SF6">
    <property type="entry name" value="GLYCOSYLTRANSFERASE"/>
    <property type="match status" value="1"/>
</dbReference>
<name>A0A438FR05_VITVI</name>
<evidence type="ECO:0000256" key="2">
    <source>
        <dbReference type="ARBA" id="ARBA00022679"/>
    </source>
</evidence>